<dbReference type="EMBL" id="BFEA01000046">
    <property type="protein sequence ID" value="GBG64089.1"/>
    <property type="molecule type" value="Genomic_DNA"/>
</dbReference>
<proteinExistence type="predicted"/>
<name>A0A388K238_CHABU</name>
<accession>A0A388K238</accession>
<reference evidence="2 3" key="1">
    <citation type="journal article" date="2018" name="Cell">
        <title>The Chara Genome: Secondary Complexity and Implications for Plant Terrestrialization.</title>
        <authorList>
            <person name="Nishiyama T."/>
            <person name="Sakayama H."/>
            <person name="Vries J.D."/>
            <person name="Buschmann H."/>
            <person name="Saint-Marcoux D."/>
            <person name="Ullrich K.K."/>
            <person name="Haas F.B."/>
            <person name="Vanderstraeten L."/>
            <person name="Becker D."/>
            <person name="Lang D."/>
            <person name="Vosolsobe S."/>
            <person name="Rombauts S."/>
            <person name="Wilhelmsson P.K.I."/>
            <person name="Janitza P."/>
            <person name="Kern R."/>
            <person name="Heyl A."/>
            <person name="Rumpler F."/>
            <person name="Villalobos L.I.A.C."/>
            <person name="Clay J.M."/>
            <person name="Skokan R."/>
            <person name="Toyoda A."/>
            <person name="Suzuki Y."/>
            <person name="Kagoshima H."/>
            <person name="Schijlen E."/>
            <person name="Tajeshwar N."/>
            <person name="Catarino B."/>
            <person name="Hetherington A.J."/>
            <person name="Saltykova A."/>
            <person name="Bonnot C."/>
            <person name="Breuninger H."/>
            <person name="Symeonidi A."/>
            <person name="Radhakrishnan G.V."/>
            <person name="Van Nieuwerburgh F."/>
            <person name="Deforce D."/>
            <person name="Chang C."/>
            <person name="Karol K.G."/>
            <person name="Hedrich R."/>
            <person name="Ulvskov P."/>
            <person name="Glockner G."/>
            <person name="Delwiche C.F."/>
            <person name="Petrasek J."/>
            <person name="Van de Peer Y."/>
            <person name="Friml J."/>
            <person name="Beilby M."/>
            <person name="Dolan L."/>
            <person name="Kohara Y."/>
            <person name="Sugano S."/>
            <person name="Fujiyama A."/>
            <person name="Delaux P.-M."/>
            <person name="Quint M."/>
            <person name="TheiBen G."/>
            <person name="Hagemann M."/>
            <person name="Harholt J."/>
            <person name="Dunand C."/>
            <person name="Zachgo S."/>
            <person name="Langdale J."/>
            <person name="Maumus F."/>
            <person name="Straeten D.V.D."/>
            <person name="Gould S.B."/>
            <person name="Rensing S.A."/>
        </authorList>
    </citation>
    <scope>NUCLEOTIDE SEQUENCE [LARGE SCALE GENOMIC DNA]</scope>
    <source>
        <strain evidence="2 3">S276</strain>
    </source>
</reference>
<feature type="region of interest" description="Disordered" evidence="1">
    <location>
        <begin position="69"/>
        <end position="99"/>
    </location>
</feature>
<protein>
    <submittedName>
        <fullName evidence="2">Uncharacterized protein</fullName>
    </submittedName>
</protein>
<keyword evidence="3" id="KW-1185">Reference proteome</keyword>
<evidence type="ECO:0000256" key="1">
    <source>
        <dbReference type="SAM" id="MobiDB-lite"/>
    </source>
</evidence>
<dbReference type="AlphaFoldDB" id="A0A388K238"/>
<feature type="compositionally biased region" description="Acidic residues" evidence="1">
    <location>
        <begin position="79"/>
        <end position="89"/>
    </location>
</feature>
<dbReference type="Gramene" id="GBG64089">
    <property type="protein sequence ID" value="GBG64089"/>
    <property type="gene ID" value="CBR_g40538"/>
</dbReference>
<organism evidence="2 3">
    <name type="scientific">Chara braunii</name>
    <name type="common">Braun's stonewort</name>
    <dbReference type="NCBI Taxonomy" id="69332"/>
    <lineage>
        <taxon>Eukaryota</taxon>
        <taxon>Viridiplantae</taxon>
        <taxon>Streptophyta</taxon>
        <taxon>Charophyceae</taxon>
        <taxon>Charales</taxon>
        <taxon>Characeae</taxon>
        <taxon>Chara</taxon>
    </lineage>
</organism>
<evidence type="ECO:0000313" key="3">
    <source>
        <dbReference type="Proteomes" id="UP000265515"/>
    </source>
</evidence>
<dbReference type="Proteomes" id="UP000265515">
    <property type="component" value="Unassembled WGS sequence"/>
</dbReference>
<evidence type="ECO:0000313" key="2">
    <source>
        <dbReference type="EMBL" id="GBG64089.1"/>
    </source>
</evidence>
<comment type="caution">
    <text evidence="2">The sequence shown here is derived from an EMBL/GenBank/DDBJ whole genome shotgun (WGS) entry which is preliminary data.</text>
</comment>
<sequence length="214" mass="24034">MHDSVKHDVDDLTCTDGIATRNEACTLREAVDDDQDSIMTTGGRRTKRTDKVHRDGLPTAFRDGKRLEQTIRGKKKVESEEDDDDDDDNENHGTWFEPGGQPSLVHLLTGIVGTIRGHLVVEAKSGKYNYRQFRDLALQREKMTAQIKGTYAAVVRNGPLGGYGKRVLWRQKREDHMLVVFDDDRVEKLPLEEAEGAVNGGSELGSDRLGWELT</sequence>
<gene>
    <name evidence="2" type="ORF">CBR_g40538</name>
</gene>